<protein>
    <submittedName>
        <fullName evidence="2">Uncharacterized protein</fullName>
    </submittedName>
</protein>
<sequence>MSQKRIDKKKKVAGEADKKIEESVNRDILKAVHEVLDGFKSEMAVRTSLSTIEKRVRIMTTILKMNIYSMEATMTQAMEDPSMFEYRQVATNCLILYTRAFEQRQYTKEMLDVESGVALDRVIETYQIFGESYADIRDTIMKVSTKELEKILDPGSKGEKDQTTDRAHRIDATFKNMLAKQGEGEEEEEDDDITFVHRELRRAQQEIISLLKTNVTSLMKTMKKRMKEGATAASTEVRRAVILRLLNITNEFEQKDHTVDTFYEDAKTALNTLVEAVEVFGYSKEEITGSLPMKRIEAIRVRYALSKQTAELEALKKRMADNEKEMGLLARKVRENMEKKEMERQINDYAYRAPPQDPLTCHCHTRMSQFFCVL</sequence>
<keyword evidence="1" id="KW-0175">Coiled coil</keyword>
<dbReference type="Proteomes" id="UP001432027">
    <property type="component" value="Unassembled WGS sequence"/>
</dbReference>
<accession>A0AAV5TS70</accession>
<comment type="caution">
    <text evidence="2">The sequence shown here is derived from an EMBL/GenBank/DDBJ whole genome shotgun (WGS) entry which is preliminary data.</text>
</comment>
<gene>
    <name evidence="2" type="ORF">PENTCL1PPCAC_19197</name>
</gene>
<reference evidence="2" key="1">
    <citation type="submission" date="2023-10" db="EMBL/GenBank/DDBJ databases">
        <title>Genome assembly of Pristionchus species.</title>
        <authorList>
            <person name="Yoshida K."/>
            <person name="Sommer R.J."/>
        </authorList>
    </citation>
    <scope>NUCLEOTIDE SEQUENCE</scope>
    <source>
        <strain evidence="2">RS0144</strain>
    </source>
</reference>
<evidence type="ECO:0000256" key="1">
    <source>
        <dbReference type="SAM" id="Coils"/>
    </source>
</evidence>
<name>A0AAV5TS70_9BILA</name>
<dbReference type="EMBL" id="BTSX01000004">
    <property type="protein sequence ID" value="GMS97022.1"/>
    <property type="molecule type" value="Genomic_DNA"/>
</dbReference>
<dbReference type="AlphaFoldDB" id="A0AAV5TS70"/>
<evidence type="ECO:0000313" key="3">
    <source>
        <dbReference type="Proteomes" id="UP001432027"/>
    </source>
</evidence>
<feature type="coiled-coil region" evidence="1">
    <location>
        <begin position="305"/>
        <end position="332"/>
    </location>
</feature>
<organism evidence="2 3">
    <name type="scientific">Pristionchus entomophagus</name>
    <dbReference type="NCBI Taxonomy" id="358040"/>
    <lineage>
        <taxon>Eukaryota</taxon>
        <taxon>Metazoa</taxon>
        <taxon>Ecdysozoa</taxon>
        <taxon>Nematoda</taxon>
        <taxon>Chromadorea</taxon>
        <taxon>Rhabditida</taxon>
        <taxon>Rhabditina</taxon>
        <taxon>Diplogasteromorpha</taxon>
        <taxon>Diplogasteroidea</taxon>
        <taxon>Neodiplogasteridae</taxon>
        <taxon>Pristionchus</taxon>
    </lineage>
</organism>
<evidence type="ECO:0000313" key="2">
    <source>
        <dbReference type="EMBL" id="GMS97022.1"/>
    </source>
</evidence>
<proteinExistence type="predicted"/>
<keyword evidence="3" id="KW-1185">Reference proteome</keyword>